<comment type="caution">
    <text evidence="1">The sequence shown here is derived from an EMBL/GenBank/DDBJ whole genome shotgun (WGS) entry which is preliminary data.</text>
</comment>
<organism evidence="1 2">
    <name type="scientific">Liparis tanakae</name>
    <name type="common">Tanaka's snailfish</name>
    <dbReference type="NCBI Taxonomy" id="230148"/>
    <lineage>
        <taxon>Eukaryota</taxon>
        <taxon>Metazoa</taxon>
        <taxon>Chordata</taxon>
        <taxon>Craniata</taxon>
        <taxon>Vertebrata</taxon>
        <taxon>Euteleostomi</taxon>
        <taxon>Actinopterygii</taxon>
        <taxon>Neopterygii</taxon>
        <taxon>Teleostei</taxon>
        <taxon>Neoteleostei</taxon>
        <taxon>Acanthomorphata</taxon>
        <taxon>Eupercaria</taxon>
        <taxon>Perciformes</taxon>
        <taxon>Cottioidei</taxon>
        <taxon>Cottales</taxon>
        <taxon>Liparidae</taxon>
        <taxon>Liparis</taxon>
    </lineage>
</organism>
<name>A0A4Z2GF03_9TELE</name>
<dbReference type="EMBL" id="SRLO01000587">
    <property type="protein sequence ID" value="TNN51294.1"/>
    <property type="molecule type" value="Genomic_DNA"/>
</dbReference>
<evidence type="ECO:0000313" key="1">
    <source>
        <dbReference type="EMBL" id="TNN51294.1"/>
    </source>
</evidence>
<reference evidence="1 2" key="1">
    <citation type="submission" date="2019-03" db="EMBL/GenBank/DDBJ databases">
        <title>First draft genome of Liparis tanakae, snailfish: a comprehensive survey of snailfish specific genes.</title>
        <authorList>
            <person name="Kim W."/>
            <person name="Song I."/>
            <person name="Jeong J.-H."/>
            <person name="Kim D."/>
            <person name="Kim S."/>
            <person name="Ryu S."/>
            <person name="Song J.Y."/>
            <person name="Lee S.K."/>
        </authorList>
    </citation>
    <scope>NUCLEOTIDE SEQUENCE [LARGE SCALE GENOMIC DNA]</scope>
    <source>
        <tissue evidence="1">Muscle</tissue>
    </source>
</reference>
<protein>
    <submittedName>
        <fullName evidence="1">Uncharacterized protein</fullName>
    </submittedName>
</protein>
<dbReference type="AlphaFoldDB" id="A0A4Z2GF03"/>
<keyword evidence="2" id="KW-1185">Reference proteome</keyword>
<gene>
    <name evidence="1" type="ORF">EYF80_038512</name>
</gene>
<accession>A0A4Z2GF03</accession>
<proteinExistence type="predicted"/>
<evidence type="ECO:0000313" key="2">
    <source>
        <dbReference type="Proteomes" id="UP000314294"/>
    </source>
</evidence>
<sequence length="143" mass="15227">MCRAARSSLTRLNSPTGRVLENRDISIHSTSLVSFLVTSDISSSGFVSAAVCLRSGVKLMSHMLSWTGGGGCYPTSALFPLNPLTPMCCSQLLQTDPQIPLESSRGALLPVSRNTLKNGGRIGNGRPLRPTRLHRGRLSFGGS</sequence>
<dbReference type="Proteomes" id="UP000314294">
    <property type="component" value="Unassembled WGS sequence"/>
</dbReference>